<dbReference type="EMBL" id="FNQY01000005">
    <property type="protein sequence ID" value="SDZ96555.1"/>
    <property type="molecule type" value="Genomic_DNA"/>
</dbReference>
<reference evidence="4 5" key="1">
    <citation type="submission" date="2016-10" db="EMBL/GenBank/DDBJ databases">
        <authorList>
            <person name="de Groot N.N."/>
        </authorList>
    </citation>
    <scope>NUCLEOTIDE SEQUENCE [LARGE SCALE GENOMIC DNA]</scope>
    <source>
        <strain evidence="4 5">Vu-144</strain>
    </source>
</reference>
<dbReference type="Pfam" id="PF00754">
    <property type="entry name" value="F5_F8_type_C"/>
    <property type="match status" value="1"/>
</dbReference>
<feature type="region of interest" description="Disordered" evidence="1">
    <location>
        <begin position="522"/>
        <end position="546"/>
    </location>
</feature>
<dbReference type="InterPro" id="IPR031161">
    <property type="entry name" value="Peptidase_M60_dom"/>
</dbReference>
<dbReference type="PROSITE" id="PS50022">
    <property type="entry name" value="FA58C_3"/>
    <property type="match status" value="1"/>
</dbReference>
<dbReference type="Proteomes" id="UP000199041">
    <property type="component" value="Unassembled WGS sequence"/>
</dbReference>
<evidence type="ECO:0000313" key="5">
    <source>
        <dbReference type="Proteomes" id="UP000199041"/>
    </source>
</evidence>
<dbReference type="InterPro" id="IPR051244">
    <property type="entry name" value="TCAF"/>
</dbReference>
<dbReference type="InterPro" id="IPR035423">
    <property type="entry name" value="M60-like_N"/>
</dbReference>
<dbReference type="Pfam" id="PF17291">
    <property type="entry name" value="M60-like_N"/>
    <property type="match status" value="1"/>
</dbReference>
<proteinExistence type="predicted"/>
<dbReference type="RefSeq" id="WP_170831156.1">
    <property type="nucleotide sequence ID" value="NZ_FNQY01000005.1"/>
</dbReference>
<organism evidence="4 5">
    <name type="scientific">Arachidicoccus rhizosphaerae</name>
    <dbReference type="NCBI Taxonomy" id="551991"/>
    <lineage>
        <taxon>Bacteria</taxon>
        <taxon>Pseudomonadati</taxon>
        <taxon>Bacteroidota</taxon>
        <taxon>Chitinophagia</taxon>
        <taxon>Chitinophagales</taxon>
        <taxon>Chitinophagaceae</taxon>
        <taxon>Arachidicoccus</taxon>
    </lineage>
</organism>
<dbReference type="SUPFAM" id="SSF49785">
    <property type="entry name" value="Galactose-binding domain-like"/>
    <property type="match status" value="1"/>
</dbReference>
<evidence type="ECO:0000259" key="3">
    <source>
        <dbReference type="PROSITE" id="PS51723"/>
    </source>
</evidence>
<dbReference type="InterPro" id="IPR008979">
    <property type="entry name" value="Galactose-bd-like_sf"/>
</dbReference>
<feature type="domain" description="F5/8 type C" evidence="2">
    <location>
        <begin position="512"/>
        <end position="662"/>
    </location>
</feature>
<evidence type="ECO:0000259" key="2">
    <source>
        <dbReference type="PROSITE" id="PS50022"/>
    </source>
</evidence>
<accession>A0A1H3XAZ0</accession>
<dbReference type="PANTHER" id="PTHR15730">
    <property type="entry name" value="EXPERIMENTAL AUTOIMMUNE PROSTATITIS ANTIGEN 2-RELATED"/>
    <property type="match status" value="1"/>
</dbReference>
<evidence type="ECO:0000313" key="4">
    <source>
        <dbReference type="EMBL" id="SDZ96555.1"/>
    </source>
</evidence>
<dbReference type="PANTHER" id="PTHR15730:SF5">
    <property type="entry name" value="SI:CH211-210B2.2-RELATED"/>
    <property type="match status" value="1"/>
</dbReference>
<dbReference type="SMART" id="SM01276">
    <property type="entry name" value="M60-like"/>
    <property type="match status" value="1"/>
</dbReference>
<feature type="domain" description="Peptidase M60" evidence="3">
    <location>
        <begin position="99"/>
        <end position="415"/>
    </location>
</feature>
<keyword evidence="5" id="KW-1185">Reference proteome</keyword>
<name>A0A1H3XAZ0_9BACT</name>
<dbReference type="AlphaFoldDB" id="A0A1H3XAZ0"/>
<dbReference type="InterPro" id="IPR000421">
    <property type="entry name" value="FA58C"/>
</dbReference>
<dbReference type="Gene3D" id="3.40.390.80">
    <property type="entry name" value="Peptidase M60, enhancin-like domain 2"/>
    <property type="match status" value="1"/>
</dbReference>
<dbReference type="PROSITE" id="PS51257">
    <property type="entry name" value="PROKAR_LIPOPROTEIN"/>
    <property type="match status" value="1"/>
</dbReference>
<dbReference type="InterPro" id="IPR042279">
    <property type="entry name" value="Pep_M60_3"/>
</dbReference>
<dbReference type="Gene3D" id="1.10.390.30">
    <property type="entry name" value="Peptidase M60, enhancin-like domain 3"/>
    <property type="match status" value="1"/>
</dbReference>
<sequence>MKKLHYITCFLSILTALSLGSCKKYGFDIADGYGTDTLQQNITVDTTDSRPDYSMLAKARIFPGLVDASEPRLDNYEVTLNLNYHNEAYNRLRISVIPEPVFNTGMYAGPGEPVTIVVPEGVKGLICQIGMWTDNLTSKTPRRREPIIYDRKMLFPGVNHVRNLFGGNIYIVTSFPIEQPVKLSFTGACKSPDFELGKTDPATWKAEIAASKVPWFEFYSGHIDFTLPTSKMVDWLQKHPDVDPVTQLQAWDQIIEKDYNEWEGLSDTASDDIDKPINLAWRVVLDIDPSVGYGHNGFPVVAQDDNEWFSASMIATDTVSIWGTLHEIGHNNQQGSYWSWSTLGETTNNLFSIKRAHRIGIKNVAALHPALPGAAEDGLKYTSQDDAGKDFDKDALVNSPFTRMIPFMQLFDRIERWDGKADGYGLMSYLYWRARHAQRYSLNDLAMHDFFYEAVCEYTHLDFFKFFQAWGIQVSSQARNEMSNQYVNKLQTDIWNYNPLTRQGGNNVIDYTVKRTDWIVSSLSPSDTQNDDEETTGEGSGNGKFSELLDGNNSTYWHSRWSSAATGLPHVLLFDLSEVQTANGIYFIQRAAGSRNAKTLKIWVGNDPDDMELVTDPTFELAKNSNRQEFSFGGVKNFRYFKVEFDDGWDGSQYIAMAEIGLY</sequence>
<gene>
    <name evidence="4" type="ORF">SAMN05192529_10564</name>
</gene>
<dbReference type="STRING" id="551991.SAMN05192529_10564"/>
<dbReference type="PROSITE" id="PS51723">
    <property type="entry name" value="PEPTIDASE_M60"/>
    <property type="match status" value="1"/>
</dbReference>
<dbReference type="Gene3D" id="2.60.120.1250">
    <property type="entry name" value="Peptidase M60, enhancin-like domain 1"/>
    <property type="match status" value="1"/>
</dbReference>
<dbReference type="Gene3D" id="2.60.120.260">
    <property type="entry name" value="Galactose-binding domain-like"/>
    <property type="match status" value="1"/>
</dbReference>
<protein>
    <submittedName>
        <fullName evidence="4">F5/8 type C domain-containing protein</fullName>
    </submittedName>
</protein>
<dbReference type="Pfam" id="PF13402">
    <property type="entry name" value="Peptidase_M60"/>
    <property type="match status" value="1"/>
</dbReference>
<evidence type="ECO:0000256" key="1">
    <source>
        <dbReference type="SAM" id="MobiDB-lite"/>
    </source>
</evidence>